<keyword evidence="3 10" id="KW-0813">Transport</keyword>
<evidence type="ECO:0000256" key="2">
    <source>
        <dbReference type="ARBA" id="ARBA00010637"/>
    </source>
</evidence>
<keyword evidence="14" id="KW-1185">Reference proteome</keyword>
<keyword evidence="8 11" id="KW-1133">Transmembrane helix</keyword>
<feature type="transmembrane region" description="Helical" evidence="11">
    <location>
        <begin position="18"/>
        <end position="36"/>
    </location>
</feature>
<name>A0AA42C2M6_9GAMM</name>
<dbReference type="GO" id="GO:0005886">
    <property type="term" value="C:plasma membrane"/>
    <property type="evidence" value="ECO:0007669"/>
    <property type="project" value="UniProtKB-SubCell"/>
</dbReference>
<keyword evidence="9 10" id="KW-0472">Membrane</keyword>
<dbReference type="GO" id="GO:0015627">
    <property type="term" value="C:type II protein secretion system complex"/>
    <property type="evidence" value="ECO:0007669"/>
    <property type="project" value="InterPro"/>
</dbReference>
<proteinExistence type="inferred from homology"/>
<evidence type="ECO:0000256" key="1">
    <source>
        <dbReference type="ARBA" id="ARBA00004377"/>
    </source>
</evidence>
<dbReference type="PIRSF" id="PIRSF006291">
    <property type="entry name" value="GspM"/>
    <property type="match status" value="1"/>
</dbReference>
<dbReference type="Proteomes" id="UP001165568">
    <property type="component" value="Unassembled WGS sequence"/>
</dbReference>
<dbReference type="Gene3D" id="3.30.1360.100">
    <property type="entry name" value="General secretion pathway protein M, EpsM"/>
    <property type="match status" value="1"/>
</dbReference>
<dbReference type="Proteomes" id="UP001165569">
    <property type="component" value="Unassembled WGS sequence"/>
</dbReference>
<organism evidence="12 15">
    <name type="scientific">Brenneria izbisi</name>
    <dbReference type="NCBI Taxonomy" id="2939450"/>
    <lineage>
        <taxon>Bacteria</taxon>
        <taxon>Pseudomonadati</taxon>
        <taxon>Pseudomonadota</taxon>
        <taxon>Gammaproteobacteria</taxon>
        <taxon>Enterobacterales</taxon>
        <taxon>Pectobacteriaceae</taxon>
        <taxon>Brenneria</taxon>
    </lineage>
</organism>
<keyword evidence="6 11" id="KW-0812">Transmembrane</keyword>
<dbReference type="SUPFAM" id="SSF103054">
    <property type="entry name" value="General secretion pathway protein M, EpsM"/>
    <property type="match status" value="1"/>
</dbReference>
<evidence type="ECO:0000256" key="10">
    <source>
        <dbReference type="PIRNR" id="PIRNR006291"/>
    </source>
</evidence>
<dbReference type="EMBL" id="JAMPJU010000008">
    <property type="protein sequence ID" value="MCV9882907.1"/>
    <property type="molecule type" value="Genomic_DNA"/>
</dbReference>
<comment type="function">
    <text evidence="10">Inner membrane component of the type II secretion system required for the energy-dependent secretion of extracellular factors such as proteases and toxins from the periplasm.</text>
</comment>
<gene>
    <name evidence="12" type="ORF">NC803_11750</name>
    <name evidence="13" type="ORF">NC856_11575</name>
</gene>
<dbReference type="InterPro" id="IPR023229">
    <property type="entry name" value="T2SS_M_periplasmic_sf"/>
</dbReference>
<comment type="caution">
    <text evidence="12">The sequence shown here is derived from an EMBL/GenBank/DDBJ whole genome shotgun (WGS) entry which is preliminary data.</text>
</comment>
<protein>
    <recommendedName>
        <fullName evidence="10">Type II secretion system protein M</fullName>
        <shortName evidence="10">T2SS protein M</shortName>
    </recommendedName>
    <alternativeName>
        <fullName evidence="10">General secretion pathway protein M</fullName>
    </alternativeName>
</protein>
<evidence type="ECO:0000256" key="9">
    <source>
        <dbReference type="ARBA" id="ARBA00023136"/>
    </source>
</evidence>
<dbReference type="GO" id="GO:0015628">
    <property type="term" value="P:protein secretion by the type II secretion system"/>
    <property type="evidence" value="ECO:0007669"/>
    <property type="project" value="InterPro"/>
</dbReference>
<evidence type="ECO:0000256" key="5">
    <source>
        <dbReference type="ARBA" id="ARBA00022519"/>
    </source>
</evidence>
<evidence type="ECO:0000256" key="4">
    <source>
        <dbReference type="ARBA" id="ARBA00022475"/>
    </source>
</evidence>
<dbReference type="Pfam" id="PF04612">
    <property type="entry name" value="T2SSM"/>
    <property type="match status" value="1"/>
</dbReference>
<evidence type="ECO:0000313" key="12">
    <source>
        <dbReference type="EMBL" id="MCV9879518.1"/>
    </source>
</evidence>
<evidence type="ECO:0000256" key="8">
    <source>
        <dbReference type="ARBA" id="ARBA00022989"/>
    </source>
</evidence>
<sequence>MNALRQRWRAMNPRERQLLLVCAGMLLLCLGYYAIWQPWQTREHQWQRIISREQQTVEWIQKQAVNLPEDEQAQQDVQGRDISLPILVSQSSGRYGLTVVRLQPQGNQITVALARSDFNVLIRWLNELEQKYGVRVLALDVAAVDQSPGSVDISRLLLARPDEE</sequence>
<accession>A0AA42C2M6</accession>
<evidence type="ECO:0000256" key="3">
    <source>
        <dbReference type="ARBA" id="ARBA00022448"/>
    </source>
</evidence>
<evidence type="ECO:0000313" key="13">
    <source>
        <dbReference type="EMBL" id="MCV9882907.1"/>
    </source>
</evidence>
<dbReference type="InterPro" id="IPR007690">
    <property type="entry name" value="T2SS_GspM"/>
</dbReference>
<comment type="subcellular location">
    <subcellularLocation>
        <location evidence="1">Cell inner membrane</location>
        <topology evidence="1">Single-pass membrane protein</topology>
    </subcellularLocation>
</comment>
<keyword evidence="4 10" id="KW-1003">Cell membrane</keyword>
<evidence type="ECO:0000256" key="7">
    <source>
        <dbReference type="ARBA" id="ARBA00022927"/>
    </source>
</evidence>
<dbReference type="AlphaFoldDB" id="A0AA42C2M6"/>
<dbReference type="EMBL" id="JAMPJT010000008">
    <property type="protein sequence ID" value="MCV9879518.1"/>
    <property type="molecule type" value="Genomic_DNA"/>
</dbReference>
<keyword evidence="7 10" id="KW-0653">Protein transport</keyword>
<evidence type="ECO:0000313" key="15">
    <source>
        <dbReference type="Proteomes" id="UP001165569"/>
    </source>
</evidence>
<evidence type="ECO:0000256" key="6">
    <source>
        <dbReference type="ARBA" id="ARBA00022692"/>
    </source>
</evidence>
<comment type="similarity">
    <text evidence="2 10">Belongs to the GSP M family.</text>
</comment>
<evidence type="ECO:0000313" key="14">
    <source>
        <dbReference type="Proteomes" id="UP001165568"/>
    </source>
</evidence>
<dbReference type="RefSeq" id="WP_264090586.1">
    <property type="nucleotide sequence ID" value="NZ_JAMPJT010000008.1"/>
</dbReference>
<keyword evidence="5 10" id="KW-0997">Cell inner membrane</keyword>
<evidence type="ECO:0000256" key="11">
    <source>
        <dbReference type="SAM" id="Phobius"/>
    </source>
</evidence>
<reference evidence="12" key="1">
    <citation type="submission" date="2022-04" db="EMBL/GenBank/DDBJ databases">
        <title>Brenneria sp. isolated from walnut trees in Serbia.</title>
        <authorList>
            <person name="Gasic K."/>
            <person name="Zlatkovic N."/>
            <person name="Kuzmanovic N."/>
        </authorList>
    </citation>
    <scope>NUCLEOTIDE SEQUENCE</scope>
    <source>
        <strain evidence="13">KBI 423</strain>
        <strain evidence="12">KBI 447</strain>
    </source>
</reference>